<dbReference type="EMBL" id="MU005994">
    <property type="protein sequence ID" value="KAF2859340.1"/>
    <property type="molecule type" value="Genomic_DNA"/>
</dbReference>
<feature type="region of interest" description="Disordered" evidence="4">
    <location>
        <begin position="229"/>
        <end position="261"/>
    </location>
</feature>
<evidence type="ECO:0000256" key="4">
    <source>
        <dbReference type="SAM" id="MobiDB-lite"/>
    </source>
</evidence>
<feature type="coiled-coil region" evidence="3">
    <location>
        <begin position="186"/>
        <end position="224"/>
    </location>
</feature>
<keyword evidence="2" id="KW-0736">Signalosome</keyword>
<keyword evidence="7" id="KW-1185">Reference proteome</keyword>
<feature type="domain" description="PCI" evidence="5">
    <location>
        <begin position="3"/>
        <end position="166"/>
    </location>
</feature>
<reference evidence="6" key="1">
    <citation type="journal article" date="2020" name="Stud. Mycol.">
        <title>101 Dothideomycetes genomes: a test case for predicting lifestyles and emergence of pathogens.</title>
        <authorList>
            <person name="Haridas S."/>
            <person name="Albert R."/>
            <person name="Binder M."/>
            <person name="Bloem J."/>
            <person name="Labutti K."/>
            <person name="Salamov A."/>
            <person name="Andreopoulos B."/>
            <person name="Baker S."/>
            <person name="Barry K."/>
            <person name="Bills G."/>
            <person name="Bluhm B."/>
            <person name="Cannon C."/>
            <person name="Castanera R."/>
            <person name="Culley D."/>
            <person name="Daum C."/>
            <person name="Ezra D."/>
            <person name="Gonzalez J."/>
            <person name="Henrissat B."/>
            <person name="Kuo A."/>
            <person name="Liang C."/>
            <person name="Lipzen A."/>
            <person name="Lutzoni F."/>
            <person name="Magnuson J."/>
            <person name="Mondo S."/>
            <person name="Nolan M."/>
            <person name="Ohm R."/>
            <person name="Pangilinan J."/>
            <person name="Park H.-J."/>
            <person name="Ramirez L."/>
            <person name="Alfaro M."/>
            <person name="Sun H."/>
            <person name="Tritt A."/>
            <person name="Yoshinaga Y."/>
            <person name="Zwiers L.-H."/>
            <person name="Turgeon B."/>
            <person name="Goodwin S."/>
            <person name="Spatafora J."/>
            <person name="Crous P."/>
            <person name="Grigoriev I."/>
        </authorList>
    </citation>
    <scope>NUCLEOTIDE SEQUENCE</scope>
    <source>
        <strain evidence="6">CBS 480.64</strain>
    </source>
</reference>
<dbReference type="Proteomes" id="UP000799421">
    <property type="component" value="Unassembled WGS sequence"/>
</dbReference>
<keyword evidence="3" id="KW-0175">Coiled coil</keyword>
<dbReference type="PROSITE" id="PS50250">
    <property type="entry name" value="PCI"/>
    <property type="match status" value="1"/>
</dbReference>
<sequence>MADQSSALNALASFIALSKTATSARAAAELIERATSDPNTFVFGELLQQPNIRALNDDAEYRAAWEVLKVFAWGTWQDYKATPGLPPLSDAQARKLRMLSLITIASEKSPSPDAAQHLTYLALCTRLDLSSFTELEQLVIQANNAGLITCNLDHASQKIVVRSVAPLRDLAPGSVKFMLSELSAWSDRNESALAELESRMNAIKKNASKRARQQSRAEKQLQNALQFENPMTKASSSRQPEVMDLDGQHRNSSKLEAAVRN</sequence>
<dbReference type="SMART" id="SM00088">
    <property type="entry name" value="PINT"/>
    <property type="match status" value="1"/>
</dbReference>
<protein>
    <submittedName>
        <fullName evidence="6">CSN7 COP9 signalosome subunit</fullName>
    </submittedName>
</protein>
<dbReference type="Pfam" id="PF22061">
    <property type="entry name" value="CSN7_HB_subdom"/>
    <property type="match status" value="1"/>
</dbReference>
<dbReference type="InterPro" id="IPR045237">
    <property type="entry name" value="COPS7/eIF3m"/>
</dbReference>
<evidence type="ECO:0000313" key="6">
    <source>
        <dbReference type="EMBL" id="KAF2859340.1"/>
    </source>
</evidence>
<evidence type="ECO:0000256" key="2">
    <source>
        <dbReference type="ARBA" id="ARBA00022790"/>
    </source>
</evidence>
<proteinExistence type="inferred from homology"/>
<evidence type="ECO:0000256" key="1">
    <source>
        <dbReference type="ARBA" id="ARBA00008482"/>
    </source>
</evidence>
<evidence type="ECO:0000259" key="5">
    <source>
        <dbReference type="PROSITE" id="PS50250"/>
    </source>
</evidence>
<evidence type="ECO:0000313" key="7">
    <source>
        <dbReference type="Proteomes" id="UP000799421"/>
    </source>
</evidence>
<accession>A0A6A7BVU7</accession>
<dbReference type="PANTHER" id="PTHR15350:SF5">
    <property type="entry name" value="COP9 SIGNALOSOME COMPLEX SUBUNIT 7"/>
    <property type="match status" value="1"/>
</dbReference>
<name>A0A6A7BVU7_9PEZI</name>
<gene>
    <name evidence="6" type="ORF">K470DRAFT_234602</name>
</gene>
<dbReference type="AlphaFoldDB" id="A0A6A7BVU7"/>
<dbReference type="PANTHER" id="PTHR15350">
    <property type="entry name" value="COP9 SIGNALOSOME COMPLEX SUBUNIT 7/DENDRITIC CELL PROTEIN GA17"/>
    <property type="match status" value="1"/>
</dbReference>
<dbReference type="OrthoDB" id="10265275at2759"/>
<evidence type="ECO:0000256" key="3">
    <source>
        <dbReference type="SAM" id="Coils"/>
    </source>
</evidence>
<dbReference type="InterPro" id="IPR000717">
    <property type="entry name" value="PCI_dom"/>
</dbReference>
<dbReference type="Pfam" id="PF01399">
    <property type="entry name" value="PCI"/>
    <property type="match status" value="1"/>
</dbReference>
<dbReference type="GO" id="GO:0008180">
    <property type="term" value="C:COP9 signalosome"/>
    <property type="evidence" value="ECO:0007669"/>
    <property type="project" value="UniProtKB-KW"/>
</dbReference>
<organism evidence="6 7">
    <name type="scientific">Piedraia hortae CBS 480.64</name>
    <dbReference type="NCBI Taxonomy" id="1314780"/>
    <lineage>
        <taxon>Eukaryota</taxon>
        <taxon>Fungi</taxon>
        <taxon>Dikarya</taxon>
        <taxon>Ascomycota</taxon>
        <taxon>Pezizomycotina</taxon>
        <taxon>Dothideomycetes</taxon>
        <taxon>Dothideomycetidae</taxon>
        <taxon>Capnodiales</taxon>
        <taxon>Piedraiaceae</taxon>
        <taxon>Piedraia</taxon>
    </lineage>
</organism>
<comment type="similarity">
    <text evidence="1">Belongs to the CSN7/EIF3M family. CSN7 subfamily.</text>
</comment>